<proteinExistence type="inferred from homology"/>
<protein>
    <recommendedName>
        <fullName evidence="7">ATP synthase subunit delta</fullName>
    </recommendedName>
    <alternativeName>
        <fullName evidence="7">ATP synthase F(1) sector subunit delta</fullName>
    </alternativeName>
    <alternativeName>
        <fullName evidence="7">F-type ATPase subunit delta</fullName>
        <shortName evidence="7">F-ATPase subunit delta</shortName>
    </alternativeName>
</protein>
<dbReference type="Proteomes" id="UP000515913">
    <property type="component" value="Chromosome"/>
</dbReference>
<dbReference type="InterPro" id="IPR020781">
    <property type="entry name" value="ATPase_OSCP/d_CS"/>
</dbReference>
<dbReference type="InterPro" id="IPR026015">
    <property type="entry name" value="ATP_synth_OSCP/delta_N_sf"/>
</dbReference>
<comment type="function">
    <text evidence="7">This protein is part of the stalk that links CF(0) to CF(1). It either transmits conformational changes from CF(0) to CF(1) or is implicated in proton conduction.</text>
</comment>
<dbReference type="PRINTS" id="PR00125">
    <property type="entry name" value="ATPASEDELTA"/>
</dbReference>
<dbReference type="AlphaFoldDB" id="A0A7G9GV41"/>
<comment type="subcellular location">
    <subcellularLocation>
        <location evidence="7">Cell membrane</location>
        <topology evidence="7">Peripheral membrane protein</topology>
    </subcellularLocation>
    <subcellularLocation>
        <location evidence="1">Membrane</location>
    </subcellularLocation>
</comment>
<dbReference type="KEGG" id="fho:H9Q81_06760"/>
<evidence type="ECO:0000256" key="7">
    <source>
        <dbReference type="HAMAP-Rule" id="MF_01416"/>
    </source>
</evidence>
<dbReference type="EMBL" id="CP060637">
    <property type="protein sequence ID" value="QNM14673.1"/>
    <property type="molecule type" value="Genomic_DNA"/>
</dbReference>
<name>A0A7G9GV41_9FUSO</name>
<evidence type="ECO:0000256" key="2">
    <source>
        <dbReference type="ARBA" id="ARBA00022448"/>
    </source>
</evidence>
<evidence type="ECO:0000256" key="3">
    <source>
        <dbReference type="ARBA" id="ARBA00022781"/>
    </source>
</evidence>
<keyword evidence="7" id="KW-1003">Cell membrane</keyword>
<comment type="similarity">
    <text evidence="7">Belongs to the ATPase delta chain family.</text>
</comment>
<dbReference type="Pfam" id="PF00213">
    <property type="entry name" value="OSCP"/>
    <property type="match status" value="1"/>
</dbReference>
<accession>A0A7G9GV41</accession>
<dbReference type="RefSeq" id="WP_101474231.1">
    <property type="nucleotide sequence ID" value="NZ_CP060637.1"/>
</dbReference>
<dbReference type="GO" id="GO:0046933">
    <property type="term" value="F:proton-transporting ATP synthase activity, rotational mechanism"/>
    <property type="evidence" value="ECO:0007669"/>
    <property type="project" value="UniProtKB-UniRule"/>
</dbReference>
<dbReference type="GO" id="GO:0005886">
    <property type="term" value="C:plasma membrane"/>
    <property type="evidence" value="ECO:0007669"/>
    <property type="project" value="UniProtKB-SubCell"/>
</dbReference>
<keyword evidence="3 7" id="KW-0375">Hydrogen ion transport</keyword>
<evidence type="ECO:0000256" key="6">
    <source>
        <dbReference type="ARBA" id="ARBA00023310"/>
    </source>
</evidence>
<keyword evidence="4 7" id="KW-0406">Ion transport</keyword>
<dbReference type="SUPFAM" id="SSF47928">
    <property type="entry name" value="N-terminal domain of the delta subunit of the F1F0-ATP synthase"/>
    <property type="match status" value="1"/>
</dbReference>
<gene>
    <name evidence="7 8" type="primary">atpH</name>
    <name evidence="8" type="ORF">H9Q81_06760</name>
</gene>
<dbReference type="InterPro" id="IPR000711">
    <property type="entry name" value="ATPase_OSCP/dsu"/>
</dbReference>
<evidence type="ECO:0000256" key="4">
    <source>
        <dbReference type="ARBA" id="ARBA00023065"/>
    </source>
</evidence>
<keyword evidence="7" id="KW-0139">CF(1)</keyword>
<keyword evidence="9" id="KW-1185">Reference proteome</keyword>
<comment type="function">
    <text evidence="7">F(1)F(0) ATP synthase produces ATP from ADP in the presence of a proton or sodium gradient. F-type ATPases consist of two structural domains, F(1) containing the extramembraneous catalytic core and F(0) containing the membrane proton channel, linked together by a central stalk and a peripheral stalk. During catalysis, ATP synthesis in the catalytic domain of F(1) is coupled via a rotary mechanism of the central stalk subunits to proton translocation.</text>
</comment>
<dbReference type="Gene3D" id="1.10.520.20">
    <property type="entry name" value="N-terminal domain of the delta subunit of the F1F0-ATP synthase"/>
    <property type="match status" value="1"/>
</dbReference>
<evidence type="ECO:0000313" key="8">
    <source>
        <dbReference type="EMBL" id="QNM14673.1"/>
    </source>
</evidence>
<evidence type="ECO:0000256" key="5">
    <source>
        <dbReference type="ARBA" id="ARBA00023136"/>
    </source>
</evidence>
<organism evidence="8 9">
    <name type="scientific">Fusobacterium hominis</name>
    <dbReference type="NCBI Taxonomy" id="2764326"/>
    <lineage>
        <taxon>Bacteria</taxon>
        <taxon>Fusobacteriati</taxon>
        <taxon>Fusobacteriota</taxon>
        <taxon>Fusobacteriia</taxon>
        <taxon>Fusobacteriales</taxon>
        <taxon>Fusobacteriaceae</taxon>
        <taxon>Fusobacterium</taxon>
    </lineage>
</organism>
<reference evidence="8 9" key="1">
    <citation type="submission" date="2020-08" db="EMBL/GenBank/DDBJ databases">
        <authorList>
            <person name="Liu C."/>
            <person name="Sun Q."/>
        </authorList>
    </citation>
    <scope>NUCLEOTIDE SEQUENCE [LARGE SCALE GENOMIC DNA]</scope>
    <source>
        <strain evidence="8 9">NSJ-57</strain>
    </source>
</reference>
<evidence type="ECO:0000313" key="9">
    <source>
        <dbReference type="Proteomes" id="UP000515913"/>
    </source>
</evidence>
<dbReference type="PANTHER" id="PTHR11910">
    <property type="entry name" value="ATP SYNTHASE DELTA CHAIN"/>
    <property type="match status" value="1"/>
</dbReference>
<dbReference type="GO" id="GO:0045259">
    <property type="term" value="C:proton-transporting ATP synthase complex"/>
    <property type="evidence" value="ECO:0007669"/>
    <property type="project" value="UniProtKB-KW"/>
</dbReference>
<dbReference type="PROSITE" id="PS00389">
    <property type="entry name" value="ATPASE_DELTA"/>
    <property type="match status" value="1"/>
</dbReference>
<dbReference type="HAMAP" id="MF_01416">
    <property type="entry name" value="ATP_synth_delta_bact"/>
    <property type="match status" value="1"/>
</dbReference>
<sequence length="173" mass="19915">MIANQVGNRYAEAIYEIADSTGKIKEVYEVLNSLMELYKNDKEFKTFITHPLIELDEKKKVLKEIYKDTDDSIVDIIFYIMDKNRINFIRSIVAEYLKIYYLRNSILDVEATFASEPSDAQQNKLIEKLEKKTGKKVKLAIKIDKSIIGGGIIKIGDTVMDGSIRKELEALRK</sequence>
<dbReference type="NCBIfam" id="TIGR01145">
    <property type="entry name" value="ATP_synt_delta"/>
    <property type="match status" value="1"/>
</dbReference>
<keyword evidence="5 7" id="KW-0472">Membrane</keyword>
<keyword evidence="2 7" id="KW-0813">Transport</keyword>
<keyword evidence="6 7" id="KW-0066">ATP synthesis</keyword>
<evidence type="ECO:0000256" key="1">
    <source>
        <dbReference type="ARBA" id="ARBA00004370"/>
    </source>
</evidence>